<comment type="caution">
    <text evidence="2">The sequence shown here is derived from an EMBL/GenBank/DDBJ whole genome shotgun (WGS) entry which is preliminary data.</text>
</comment>
<evidence type="ECO:0000256" key="1">
    <source>
        <dbReference type="SAM" id="SignalP"/>
    </source>
</evidence>
<dbReference type="RefSeq" id="WP_185036160.1">
    <property type="nucleotide sequence ID" value="NZ_BNBN01000020.1"/>
</dbReference>
<proteinExistence type="predicted"/>
<accession>A0A7X0HLD0</accession>
<reference evidence="2 3" key="1">
    <citation type="submission" date="2020-08" db="EMBL/GenBank/DDBJ databases">
        <title>Genomic Encyclopedia of Type Strains, Phase IV (KMG-IV): sequencing the most valuable type-strain genomes for metagenomic binning, comparative biology and taxonomic classification.</title>
        <authorList>
            <person name="Goeker M."/>
        </authorList>
    </citation>
    <scope>NUCLEOTIDE SEQUENCE [LARGE SCALE GENOMIC DNA]</scope>
    <source>
        <strain evidence="2 3">DSM 40141</strain>
    </source>
</reference>
<protein>
    <recommendedName>
        <fullName evidence="4">Ricin B lectin domain-containing protein</fullName>
    </recommendedName>
</protein>
<sequence length="194" mass="20925">MSLHRPARAFATVAVTLAGLTAAGVAPASAAPNPDRDVVNKMSGGRLALLSNNTGEGAPAITLRDPAWNYSTESWETDFSAWGADAPNTYTATFKNEAANKCLQPSSATPARGTTIVVKTCDGSRLQKWSLIREMAGDTHTGWWIYRPMVNKDLAMSLNRYNDGSWDTLHLNYAQPSSDRLWRLAANNSPVANG</sequence>
<evidence type="ECO:0008006" key="4">
    <source>
        <dbReference type="Google" id="ProtNLM"/>
    </source>
</evidence>
<dbReference type="SUPFAM" id="SSF50370">
    <property type="entry name" value="Ricin B-like lectins"/>
    <property type="match status" value="1"/>
</dbReference>
<gene>
    <name evidence="2" type="ORF">HNQ79_006137</name>
</gene>
<feature type="signal peptide" evidence="1">
    <location>
        <begin position="1"/>
        <end position="30"/>
    </location>
</feature>
<dbReference type="Proteomes" id="UP000540423">
    <property type="component" value="Unassembled WGS sequence"/>
</dbReference>
<keyword evidence="1" id="KW-0732">Signal</keyword>
<dbReference type="EMBL" id="JACHEM010000025">
    <property type="protein sequence ID" value="MBB6439625.1"/>
    <property type="molecule type" value="Genomic_DNA"/>
</dbReference>
<dbReference type="CDD" id="cd00161">
    <property type="entry name" value="beta-trefoil_Ricin-like"/>
    <property type="match status" value="1"/>
</dbReference>
<evidence type="ECO:0000313" key="2">
    <source>
        <dbReference type="EMBL" id="MBB6439625.1"/>
    </source>
</evidence>
<keyword evidence="3" id="KW-1185">Reference proteome</keyword>
<dbReference type="Gene3D" id="2.80.10.50">
    <property type="match status" value="1"/>
</dbReference>
<dbReference type="AlphaFoldDB" id="A0A7X0HLD0"/>
<name>A0A7X0HLD0_9ACTN</name>
<organism evidence="2 3">
    <name type="scientific">Streptomyces candidus</name>
    <dbReference type="NCBI Taxonomy" id="67283"/>
    <lineage>
        <taxon>Bacteria</taxon>
        <taxon>Bacillati</taxon>
        <taxon>Actinomycetota</taxon>
        <taxon>Actinomycetes</taxon>
        <taxon>Kitasatosporales</taxon>
        <taxon>Streptomycetaceae</taxon>
        <taxon>Streptomyces</taxon>
    </lineage>
</organism>
<feature type="chain" id="PRO_5030685631" description="Ricin B lectin domain-containing protein" evidence="1">
    <location>
        <begin position="31"/>
        <end position="194"/>
    </location>
</feature>
<dbReference type="InterPro" id="IPR035992">
    <property type="entry name" value="Ricin_B-like_lectins"/>
</dbReference>
<dbReference type="PROSITE" id="PS50231">
    <property type="entry name" value="RICIN_B_LECTIN"/>
    <property type="match status" value="1"/>
</dbReference>
<evidence type="ECO:0000313" key="3">
    <source>
        <dbReference type="Proteomes" id="UP000540423"/>
    </source>
</evidence>